<gene>
    <name evidence="2" type="ORF">I2492_04950</name>
    <name evidence="1" type="ORF">I2493_04950</name>
</gene>
<evidence type="ECO:0000313" key="4">
    <source>
        <dbReference type="Proteomes" id="UP001296969"/>
    </source>
</evidence>
<evidence type="ECO:0000313" key="2">
    <source>
        <dbReference type="EMBL" id="MBK5175673.1"/>
    </source>
</evidence>
<dbReference type="EMBL" id="JADRCQ010000001">
    <property type="protein sequence ID" value="MBK5072364.1"/>
    <property type="molecule type" value="Genomic_DNA"/>
</dbReference>
<dbReference type="Proteomes" id="UP001296969">
    <property type="component" value="Unassembled WGS sequence"/>
</dbReference>
<comment type="caution">
    <text evidence="2">The sequence shown here is derived from an EMBL/GenBank/DDBJ whole genome shotgun (WGS) entry which is preliminary data.</text>
</comment>
<accession>A0A9D7AGM6</accession>
<keyword evidence="4" id="KW-1185">Reference proteome</keyword>
<name>A0A9D7AGM6_9GAMM</name>
<protein>
    <submittedName>
        <fullName evidence="2">DUF2946 domain-containing protein</fullName>
    </submittedName>
</protein>
<proteinExistence type="predicted"/>
<sequence>MTKNHSLLRLISRLSKRSLVWILTFSCLLLSSQLAIASHDCRVADPETTVQSLHSQHVQSLSEKQNNEHLSPLCEKHCLPDATQIDSGNHVVVALIPETTQPLVYSPLTESVPSLNCLAPPIQELTAEIRFCRFRE</sequence>
<dbReference type="EMBL" id="JADRCP010000001">
    <property type="protein sequence ID" value="MBK5175673.1"/>
    <property type="molecule type" value="Genomic_DNA"/>
</dbReference>
<organism evidence="2 3">
    <name type="scientific">Limnobaculum xujianqingii</name>
    <dbReference type="NCBI Taxonomy" id="2738837"/>
    <lineage>
        <taxon>Bacteria</taxon>
        <taxon>Pseudomonadati</taxon>
        <taxon>Pseudomonadota</taxon>
        <taxon>Gammaproteobacteria</taxon>
        <taxon>Enterobacterales</taxon>
        <taxon>Budviciaceae</taxon>
        <taxon>Limnobaculum</taxon>
    </lineage>
</organism>
<dbReference type="Proteomes" id="UP000807542">
    <property type="component" value="Unassembled WGS sequence"/>
</dbReference>
<dbReference type="AlphaFoldDB" id="A0A9D7AGM6"/>
<reference evidence="2 4" key="1">
    <citation type="submission" date="2020-11" db="EMBL/GenBank/DDBJ databases">
        <title>Insectihabitans protaetiae gen. nov. sp. nov. and Insectihabitans allomyrinae sp. nov., isolated from larvae of Protaetia brevitarsis seulensis and Allomyrina dichotoma, respectively.</title>
        <authorList>
            <person name="Lee S.D."/>
            <person name="Byeon Y.-S."/>
            <person name="Kim S.-M."/>
            <person name="Yang H.L."/>
            <person name="Kim I.S."/>
        </authorList>
    </citation>
    <scope>NUCLEOTIDE SEQUENCE</scope>
    <source>
        <strain evidence="2">CWB-B4</strain>
        <strain evidence="1 4">CWB-B43</strain>
    </source>
</reference>
<evidence type="ECO:0000313" key="3">
    <source>
        <dbReference type="Proteomes" id="UP000807542"/>
    </source>
</evidence>
<evidence type="ECO:0000313" key="1">
    <source>
        <dbReference type="EMBL" id="MBK5072364.1"/>
    </source>
</evidence>
<dbReference type="RefSeq" id="WP_228397478.1">
    <property type="nucleotide sequence ID" value="NZ_JADRCP010000001.1"/>
</dbReference>